<organism evidence="1 2">
    <name type="scientific">Coniosporium uncinatum</name>
    <dbReference type="NCBI Taxonomy" id="93489"/>
    <lineage>
        <taxon>Eukaryota</taxon>
        <taxon>Fungi</taxon>
        <taxon>Dikarya</taxon>
        <taxon>Ascomycota</taxon>
        <taxon>Pezizomycotina</taxon>
        <taxon>Dothideomycetes</taxon>
        <taxon>Dothideomycetes incertae sedis</taxon>
        <taxon>Coniosporium</taxon>
    </lineage>
</organism>
<comment type="caution">
    <text evidence="1">The sequence shown here is derived from an EMBL/GenBank/DDBJ whole genome shotgun (WGS) entry which is preliminary data.</text>
</comment>
<accession>A0ACC3DDB6</accession>
<dbReference type="Proteomes" id="UP001186974">
    <property type="component" value="Unassembled WGS sequence"/>
</dbReference>
<gene>
    <name evidence="1" type="ORF">LTS18_009269</name>
</gene>
<evidence type="ECO:0000313" key="2">
    <source>
        <dbReference type="Proteomes" id="UP001186974"/>
    </source>
</evidence>
<name>A0ACC3DDB6_9PEZI</name>
<dbReference type="EMBL" id="JAWDJW010006336">
    <property type="protein sequence ID" value="KAK3065426.1"/>
    <property type="molecule type" value="Genomic_DNA"/>
</dbReference>
<sequence>MNRAYNFPVQLSLGPFIGAIAAGCTAVLKPSESAPMAAAVMEKIVKENLDPSCYTVVQGAIPETTALLEQKWDQIFYTGSANVGTIIAKKAAETLTPVILELGGRNPAIVTKHADPYLAAKRLMWAKTLNAGQVCVSQNYILVDKEILPQLVKGIEKTLKEFYPQGARQSPDYGRIVNVRQWQRLKKMLDDSSGKILIGGTMDEADRFLEPTVVQVEDPKDSLLVDESFGPLIPIFAVKDLDEAIAIANETHDTPLGIYPFGNKKETARVLDETRSGGASINDGFFHASIPTLAFGGVGSSGQGSYRGKASFDVFTHRRSVTQTPAWLETALSVRYPPYAGKLKKFQKMNDMKPNFDRNGKVKFSLLGWLFSLGASSQTGALTRYVIVVLGKRLSISA</sequence>
<proteinExistence type="predicted"/>
<evidence type="ECO:0000313" key="1">
    <source>
        <dbReference type="EMBL" id="KAK3065426.1"/>
    </source>
</evidence>
<reference evidence="1" key="1">
    <citation type="submission" date="2024-09" db="EMBL/GenBank/DDBJ databases">
        <title>Black Yeasts Isolated from many extreme environments.</title>
        <authorList>
            <person name="Coleine C."/>
            <person name="Stajich J.E."/>
            <person name="Selbmann L."/>
        </authorList>
    </citation>
    <scope>NUCLEOTIDE SEQUENCE</scope>
    <source>
        <strain evidence="1">CCFEE 5737</strain>
    </source>
</reference>
<keyword evidence="2" id="KW-1185">Reference proteome</keyword>
<protein>
    <submittedName>
        <fullName evidence="1">Uncharacterized protein</fullName>
    </submittedName>
</protein>